<dbReference type="GO" id="GO:0006310">
    <property type="term" value="P:DNA recombination"/>
    <property type="evidence" value="ECO:0007669"/>
    <property type="project" value="UniProtKB-KW"/>
</dbReference>
<dbReference type="InterPro" id="IPR043128">
    <property type="entry name" value="Rev_trsase/Diguanyl_cyclase"/>
</dbReference>
<keyword evidence="5" id="KW-0695">RNA-directed DNA polymerase</keyword>
<feature type="compositionally biased region" description="Basic residues" evidence="2">
    <location>
        <begin position="78"/>
        <end position="91"/>
    </location>
</feature>
<reference evidence="5 6" key="1">
    <citation type="submission" date="2022-05" db="EMBL/GenBank/DDBJ databases">
        <title>A multi-omics perspective on studying reproductive biology in Daphnia sinensis.</title>
        <authorList>
            <person name="Jia J."/>
        </authorList>
    </citation>
    <scope>NUCLEOTIDE SEQUENCE [LARGE SCALE GENOMIC DNA]</scope>
    <source>
        <strain evidence="5 6">WSL</strain>
    </source>
</reference>
<name>A0AAD5PS75_9CRUS</name>
<dbReference type="GO" id="GO:0015074">
    <property type="term" value="P:DNA integration"/>
    <property type="evidence" value="ECO:0007669"/>
    <property type="project" value="InterPro"/>
</dbReference>
<evidence type="ECO:0000256" key="2">
    <source>
        <dbReference type="SAM" id="MobiDB-lite"/>
    </source>
</evidence>
<sequence>MSSSGDSGNDLQGSQRPPDDTEIDLGLNQEEFPVRKISESPKKRKRSGSPSSDSSDSSDSSTYESTSASASEESHSLTAKKRKLFKKKKKKAEAEKDPTVISCKVPRHQAKLAKIVMARGLPLAKVKLLRNKYDLSVSSKNALNCPALDDTFFRRLTSLKNSSASKLNIDQREKVLLALQFKILDIGRPLLYLSTRMTDPDCKEALETALQLWGVAFNDITKSRRRNLIIRQTDPKMESLLEDQENFDLSESNHLFGRYFLKAMVRSADDEAKLNGKDRHPYRIQGDKGYGNKNPGFPQHSGYVSLPLKIKSPVVKTPTPVGGRLGWFASAWHRFSKDPWVLNIVSFGLQIEFLSTPTQKSPPPNRVTGDLQIEIIDSEINALLGKRAIEEAQELGFISSIFTIPKKSGDFRPVINLKALNNFVVYNHFKMEGLLTVKSIVQANDWLAKKDLTDAYLTVPMHQSHPRFLQFTWKGKTYQFTCLPFGLSSAPRKFTKLLKPVVAFLRKNGIRLVIYLDDILIMNSDRNLLTRDVAVVSSTLEEAGFLVNEQKSETVPTQSIEFLGLIVDTVHSTLDLTTGKKEAIMKASAVPFARKNNIDGGSKGRLELVGSTFRSVDREIFLTADPDLVLFSDASLTGWGATDNYCSTGGKWSIQDSGCHINELELLAAFLTLQYFASASRNCAIRLNIDNKTAVAHINKSGGTRSPHLLEIALKIAKWSELRNINLEAKYLPGTLNVVADMESRRSFQDRGDWQLNRPIFQKIWERWHPKIDLFALQWNAQLPEFACWHPDPAAWMIDAFSVHQGIRIPAIQSDRELHPEDAPGPGPVDASLPVLAQPTLVSVILPYREDLLLDANGVAHPQLTTNAQCLIAWRLSGVASEAREFRTKLSTLYWNGHHPLHGSLINVITFLSDSFQNGKAYSTINVYRSMLSVTLPQVNRQDLGKHPTVLKLMKGIFNSNPPKPKYAGTWDVDLVLNFFKSAPPNKDLSLIQLLRKAAMLLALVTMFRVSELAAIDSTSLVFSDSGLQFNLSRLRKSQRAGPLLSRKISRFQDIRICPVATTEDYWKATLPLRKPGNSANLFVGSVKPHSQVRGSTIGHWIKKILDFAGVDSVIYSAHSTRGASALKAAIKGRPTDAILKTAGWASESTFVRYYRREKSPSRMMWGQQCYPKINVGNL</sequence>
<dbReference type="Gene3D" id="1.10.443.10">
    <property type="entry name" value="Intergrase catalytic core"/>
    <property type="match status" value="1"/>
</dbReference>
<feature type="compositionally biased region" description="Low complexity" evidence="2">
    <location>
        <begin position="48"/>
        <end position="71"/>
    </location>
</feature>
<dbReference type="CDD" id="cd03714">
    <property type="entry name" value="RT_DIRS1"/>
    <property type="match status" value="1"/>
</dbReference>
<dbReference type="Pfam" id="PF00078">
    <property type="entry name" value="RVT_1"/>
    <property type="match status" value="1"/>
</dbReference>
<dbReference type="PROSITE" id="PS50878">
    <property type="entry name" value="RT_POL"/>
    <property type="match status" value="1"/>
</dbReference>
<dbReference type="InterPro" id="IPR052055">
    <property type="entry name" value="Hepadnavirus_pol/RT"/>
</dbReference>
<dbReference type="InterPro" id="IPR002104">
    <property type="entry name" value="Integrase_catalytic"/>
</dbReference>
<evidence type="ECO:0000259" key="4">
    <source>
        <dbReference type="PROSITE" id="PS51898"/>
    </source>
</evidence>
<gene>
    <name evidence="5" type="ORF">GHT06_020290</name>
</gene>
<dbReference type="Proteomes" id="UP000820818">
    <property type="component" value="Linkage Group LG8"/>
</dbReference>
<dbReference type="SUPFAM" id="SSF56349">
    <property type="entry name" value="DNA breaking-rejoining enzymes"/>
    <property type="match status" value="1"/>
</dbReference>
<dbReference type="Gene3D" id="3.10.10.10">
    <property type="entry name" value="HIV Type 1 Reverse Transcriptase, subunit A, domain 1"/>
    <property type="match status" value="1"/>
</dbReference>
<feature type="domain" description="Reverse transcriptase" evidence="3">
    <location>
        <begin position="385"/>
        <end position="567"/>
    </location>
</feature>
<dbReference type="PANTHER" id="PTHR33050:SF7">
    <property type="entry name" value="RIBONUCLEASE H"/>
    <property type="match status" value="1"/>
</dbReference>
<dbReference type="InterPro" id="IPR043502">
    <property type="entry name" value="DNA/RNA_pol_sf"/>
</dbReference>
<keyword evidence="6" id="KW-1185">Reference proteome</keyword>
<dbReference type="PANTHER" id="PTHR33050">
    <property type="entry name" value="REVERSE TRANSCRIPTASE DOMAIN-CONTAINING PROTEIN"/>
    <property type="match status" value="1"/>
</dbReference>
<feature type="region of interest" description="Disordered" evidence="2">
    <location>
        <begin position="1"/>
        <end position="91"/>
    </location>
</feature>
<dbReference type="InterPro" id="IPR000477">
    <property type="entry name" value="RT_dom"/>
</dbReference>
<dbReference type="EMBL" id="WJBH02000008">
    <property type="protein sequence ID" value="KAI9554999.1"/>
    <property type="molecule type" value="Genomic_DNA"/>
</dbReference>
<keyword evidence="5" id="KW-0808">Transferase</keyword>
<keyword evidence="1" id="KW-0233">DNA recombination</keyword>
<dbReference type="InterPro" id="IPR013762">
    <property type="entry name" value="Integrase-like_cat_sf"/>
</dbReference>
<comment type="caution">
    <text evidence="5">The sequence shown here is derived from an EMBL/GenBank/DDBJ whole genome shotgun (WGS) entry which is preliminary data.</text>
</comment>
<feature type="domain" description="Tyr recombinase" evidence="4">
    <location>
        <begin position="963"/>
        <end position="1167"/>
    </location>
</feature>
<accession>A0AAD5PS75</accession>
<dbReference type="SUPFAM" id="SSF56672">
    <property type="entry name" value="DNA/RNA polymerases"/>
    <property type="match status" value="1"/>
</dbReference>
<evidence type="ECO:0000313" key="6">
    <source>
        <dbReference type="Proteomes" id="UP000820818"/>
    </source>
</evidence>
<evidence type="ECO:0000256" key="1">
    <source>
        <dbReference type="ARBA" id="ARBA00023172"/>
    </source>
</evidence>
<dbReference type="PROSITE" id="PS51898">
    <property type="entry name" value="TYR_RECOMBINASE"/>
    <property type="match status" value="1"/>
</dbReference>
<dbReference type="InterPro" id="IPR011010">
    <property type="entry name" value="DNA_brk_join_enz"/>
</dbReference>
<proteinExistence type="predicted"/>
<keyword evidence="5" id="KW-0548">Nucleotidyltransferase</keyword>
<dbReference type="GO" id="GO:0003964">
    <property type="term" value="F:RNA-directed DNA polymerase activity"/>
    <property type="evidence" value="ECO:0007669"/>
    <property type="project" value="UniProtKB-KW"/>
</dbReference>
<organism evidence="5 6">
    <name type="scientific">Daphnia sinensis</name>
    <dbReference type="NCBI Taxonomy" id="1820382"/>
    <lineage>
        <taxon>Eukaryota</taxon>
        <taxon>Metazoa</taxon>
        <taxon>Ecdysozoa</taxon>
        <taxon>Arthropoda</taxon>
        <taxon>Crustacea</taxon>
        <taxon>Branchiopoda</taxon>
        <taxon>Diplostraca</taxon>
        <taxon>Cladocera</taxon>
        <taxon>Anomopoda</taxon>
        <taxon>Daphniidae</taxon>
        <taxon>Daphnia</taxon>
        <taxon>Daphnia similis group</taxon>
    </lineage>
</organism>
<dbReference type="CDD" id="cd09275">
    <property type="entry name" value="RNase_HI_RT_DIRS1"/>
    <property type="match status" value="1"/>
</dbReference>
<dbReference type="AlphaFoldDB" id="A0AAD5PS75"/>
<feature type="compositionally biased region" description="Basic and acidic residues" evidence="2">
    <location>
        <begin position="32"/>
        <end position="41"/>
    </location>
</feature>
<evidence type="ECO:0000313" key="5">
    <source>
        <dbReference type="EMBL" id="KAI9554999.1"/>
    </source>
</evidence>
<dbReference type="Gene3D" id="3.30.70.270">
    <property type="match status" value="1"/>
</dbReference>
<feature type="compositionally biased region" description="Polar residues" evidence="2">
    <location>
        <begin position="1"/>
        <end position="15"/>
    </location>
</feature>
<dbReference type="SUPFAM" id="SSF47823">
    <property type="entry name" value="lambda integrase-like, N-terminal domain"/>
    <property type="match status" value="1"/>
</dbReference>
<dbReference type="GO" id="GO:0003677">
    <property type="term" value="F:DNA binding"/>
    <property type="evidence" value="ECO:0007669"/>
    <property type="project" value="InterPro"/>
</dbReference>
<protein>
    <submittedName>
        <fullName evidence="5">Reverse transcriptase</fullName>
    </submittedName>
</protein>
<evidence type="ECO:0000259" key="3">
    <source>
        <dbReference type="PROSITE" id="PS50878"/>
    </source>
</evidence>